<dbReference type="PANTHER" id="PTHR48097">
    <property type="entry name" value="L-THREONINE ALDOLASE-RELATED"/>
    <property type="match status" value="1"/>
</dbReference>
<evidence type="ECO:0000313" key="6">
    <source>
        <dbReference type="Proteomes" id="UP000316181"/>
    </source>
</evidence>
<dbReference type="InterPro" id="IPR015422">
    <property type="entry name" value="PyrdxlP-dep_Trfase_small"/>
</dbReference>
<dbReference type="SUPFAM" id="SSF53383">
    <property type="entry name" value="PLP-dependent transferases"/>
    <property type="match status" value="1"/>
</dbReference>
<gene>
    <name evidence="5" type="ORF">FB389_1691</name>
</gene>
<evidence type="ECO:0000313" key="5">
    <source>
        <dbReference type="EMBL" id="TQK76983.1"/>
    </source>
</evidence>
<dbReference type="RefSeq" id="WP_142112628.1">
    <property type="nucleotide sequence ID" value="NZ_BAAATB010000004.1"/>
</dbReference>
<feature type="domain" description="Aromatic amino acid beta-eliminating lyase/threonine aldolase" evidence="4">
    <location>
        <begin position="9"/>
        <end position="300"/>
    </location>
</feature>
<dbReference type="AlphaFoldDB" id="A0A542SQT4"/>
<dbReference type="Pfam" id="PF01212">
    <property type="entry name" value="Beta_elim_lyase"/>
    <property type="match status" value="1"/>
</dbReference>
<dbReference type="Gene3D" id="3.40.640.10">
    <property type="entry name" value="Type I PLP-dependent aspartate aminotransferase-like (Major domain)"/>
    <property type="match status" value="1"/>
</dbReference>
<evidence type="ECO:0000256" key="3">
    <source>
        <dbReference type="ARBA" id="ARBA00022898"/>
    </source>
</evidence>
<comment type="cofactor">
    <cofactor evidence="1">
        <name>pyridoxal 5'-phosphate</name>
        <dbReference type="ChEBI" id="CHEBI:597326"/>
    </cofactor>
</comment>
<comment type="similarity">
    <text evidence="2">Belongs to the threonine aldolase family.</text>
</comment>
<dbReference type="GO" id="GO:0016829">
    <property type="term" value="F:lyase activity"/>
    <property type="evidence" value="ECO:0007669"/>
    <property type="project" value="InterPro"/>
</dbReference>
<accession>A0A542SQT4</accession>
<name>A0A542SQT4_9MICO</name>
<sequence>MSLHHAHRFNSDNYSGIHPQVAAAIADANAGHAAGYGDDPWTRHLEAVVADHFGAAAAAFPVLTGTGANVVALGAILPRWGSVVTAASSHLNVDENAAPERLLGVKLLTVPTPDGKLRPADLDVYAGDRGDPHRAQPLAISIAQPTELGTAYSLGELRELCSRAHELGMAVHMDGARLANAAVALGASLRQMTTDAGVDVLSLGATKNGGMVGECVVILHADAGRGTEFVRKYTGQLASKMRFVSAQLVALFGTELWRSNAANANARAAQLRRGIERVIDAHPDAGIRLTQRSDTNAVFVVLPARIREPLRARFGFYDWDARGGEVRLMCSFDTSEQIVDEFTAALAAAAGD</sequence>
<evidence type="ECO:0000256" key="1">
    <source>
        <dbReference type="ARBA" id="ARBA00001933"/>
    </source>
</evidence>
<dbReference type="EMBL" id="VFNV01000001">
    <property type="protein sequence ID" value="TQK76983.1"/>
    <property type="molecule type" value="Genomic_DNA"/>
</dbReference>
<dbReference type="InterPro" id="IPR015424">
    <property type="entry name" value="PyrdxlP-dep_Trfase"/>
</dbReference>
<comment type="caution">
    <text evidence="5">The sequence shown here is derived from an EMBL/GenBank/DDBJ whole genome shotgun (WGS) entry which is preliminary data.</text>
</comment>
<keyword evidence="3" id="KW-0663">Pyridoxal phosphate</keyword>
<dbReference type="PANTHER" id="PTHR48097:SF5">
    <property type="entry name" value="LOW SPECIFICITY L-THREONINE ALDOLASE"/>
    <property type="match status" value="1"/>
</dbReference>
<evidence type="ECO:0000259" key="4">
    <source>
        <dbReference type="Pfam" id="PF01212"/>
    </source>
</evidence>
<protein>
    <submittedName>
        <fullName evidence="5">L-threonine aldolase</fullName>
    </submittedName>
</protein>
<dbReference type="InterPro" id="IPR015421">
    <property type="entry name" value="PyrdxlP-dep_Trfase_major"/>
</dbReference>
<proteinExistence type="inferred from homology"/>
<dbReference type="InterPro" id="IPR001597">
    <property type="entry name" value="ArAA_b-elim_lyase/Thr_aldolase"/>
</dbReference>
<reference evidence="5 6" key="1">
    <citation type="submission" date="2019-06" db="EMBL/GenBank/DDBJ databases">
        <title>Sequencing the genomes of 1000 actinobacteria strains.</title>
        <authorList>
            <person name="Klenk H.-P."/>
        </authorList>
    </citation>
    <scope>NUCLEOTIDE SEQUENCE [LARGE SCALE GENOMIC DNA]</scope>
    <source>
        <strain evidence="5 6">DSM 10596</strain>
    </source>
</reference>
<dbReference type="Proteomes" id="UP000316181">
    <property type="component" value="Unassembled WGS sequence"/>
</dbReference>
<dbReference type="Gene3D" id="3.90.1150.10">
    <property type="entry name" value="Aspartate Aminotransferase, domain 1"/>
    <property type="match status" value="1"/>
</dbReference>
<keyword evidence="6" id="KW-1185">Reference proteome</keyword>
<dbReference type="OrthoDB" id="9774495at2"/>
<organism evidence="5 6">
    <name type="scientific">Rarobacter incanus</name>
    <dbReference type="NCBI Taxonomy" id="153494"/>
    <lineage>
        <taxon>Bacteria</taxon>
        <taxon>Bacillati</taxon>
        <taxon>Actinomycetota</taxon>
        <taxon>Actinomycetes</taxon>
        <taxon>Micrococcales</taxon>
        <taxon>Rarobacteraceae</taxon>
        <taxon>Rarobacter</taxon>
    </lineage>
</organism>
<evidence type="ECO:0000256" key="2">
    <source>
        <dbReference type="ARBA" id="ARBA00006966"/>
    </source>
</evidence>
<dbReference type="GO" id="GO:0006520">
    <property type="term" value="P:amino acid metabolic process"/>
    <property type="evidence" value="ECO:0007669"/>
    <property type="project" value="InterPro"/>
</dbReference>